<dbReference type="InterPro" id="IPR001841">
    <property type="entry name" value="Znf_RING"/>
</dbReference>
<name>A0A6C0EBG4_9ZZZZ</name>
<dbReference type="Gene3D" id="3.30.40.10">
    <property type="entry name" value="Zinc/RING finger domain, C3HC4 (zinc finger)"/>
    <property type="match status" value="1"/>
</dbReference>
<reference evidence="2" key="1">
    <citation type="journal article" date="2020" name="Nature">
        <title>Giant virus diversity and host interactions through global metagenomics.</title>
        <authorList>
            <person name="Schulz F."/>
            <person name="Roux S."/>
            <person name="Paez-Espino D."/>
            <person name="Jungbluth S."/>
            <person name="Walsh D.A."/>
            <person name="Denef V.J."/>
            <person name="McMahon K.D."/>
            <person name="Konstantinidis K.T."/>
            <person name="Eloe-Fadrosh E.A."/>
            <person name="Kyrpides N.C."/>
            <person name="Woyke T."/>
        </authorList>
    </citation>
    <scope>NUCLEOTIDE SEQUENCE</scope>
    <source>
        <strain evidence="2">GVMAG-M-3300023179-150</strain>
    </source>
</reference>
<dbReference type="InterPro" id="IPR052088">
    <property type="entry name" value="E3_ubiquitin-ligase_SINA"/>
</dbReference>
<dbReference type="AlphaFoldDB" id="A0A6C0EBG4"/>
<dbReference type="InterPro" id="IPR013083">
    <property type="entry name" value="Znf_RING/FYVE/PHD"/>
</dbReference>
<protein>
    <recommendedName>
        <fullName evidence="1">RING-type domain-containing protein</fullName>
    </recommendedName>
</protein>
<sequence length="323" mass="38100">MNSLLDNDQNEPLAKKIKMEQSNESLEEILRFMECPICLFPLHNVIWNCEMGHPICEMCYKKIKKNNNIKCPVCRNAIYNRATCLERFASSMDLCKLFKCPYQDCGLLFTKSQIKIHLQECEHQPIYYPFDFQKYYYNLNEYLLFLKNSGFKTIVSNMSSTYELTVNDDIADIYEQIGLRISNINYAFYFEDEQIIIYLIGNFENDKYNLFSYGLFYQLISQHSKHKDIALSSELSMYLSPNDIENCSPLRKISVYKSTLTSNIINIFNVIDNTQSWKYADNMIYYNSVLERFNNISKNINISVSFNIDKRKTQEIDNIDIQS</sequence>
<feature type="domain" description="RING-type" evidence="1">
    <location>
        <begin position="35"/>
        <end position="75"/>
    </location>
</feature>
<dbReference type="SUPFAM" id="SSF57850">
    <property type="entry name" value="RING/U-box"/>
    <property type="match status" value="1"/>
</dbReference>
<dbReference type="PROSITE" id="PS50089">
    <property type="entry name" value="ZF_RING_2"/>
    <property type="match status" value="1"/>
</dbReference>
<organism evidence="2">
    <name type="scientific">viral metagenome</name>
    <dbReference type="NCBI Taxonomy" id="1070528"/>
    <lineage>
        <taxon>unclassified sequences</taxon>
        <taxon>metagenomes</taxon>
        <taxon>organismal metagenomes</taxon>
    </lineage>
</organism>
<dbReference type="EMBL" id="MN739748">
    <property type="protein sequence ID" value="QHT24715.1"/>
    <property type="molecule type" value="Genomic_DNA"/>
</dbReference>
<evidence type="ECO:0000313" key="2">
    <source>
        <dbReference type="EMBL" id="QHT24715.1"/>
    </source>
</evidence>
<dbReference type="GO" id="GO:0005737">
    <property type="term" value="C:cytoplasm"/>
    <property type="evidence" value="ECO:0007669"/>
    <property type="project" value="TreeGrafter"/>
</dbReference>
<dbReference type="GO" id="GO:0061630">
    <property type="term" value="F:ubiquitin protein ligase activity"/>
    <property type="evidence" value="ECO:0007669"/>
    <property type="project" value="TreeGrafter"/>
</dbReference>
<evidence type="ECO:0000259" key="1">
    <source>
        <dbReference type="PROSITE" id="PS50089"/>
    </source>
</evidence>
<dbReference type="PANTHER" id="PTHR10315">
    <property type="entry name" value="E3 UBIQUITIN PROTEIN LIGASE SIAH"/>
    <property type="match status" value="1"/>
</dbReference>
<dbReference type="PANTHER" id="PTHR10315:SF117">
    <property type="entry name" value="RING-TYPE E3 UBIQUITIN TRANSFERASE"/>
    <property type="match status" value="1"/>
</dbReference>
<accession>A0A6C0EBG4</accession>
<proteinExistence type="predicted"/>